<evidence type="ECO:0000256" key="2">
    <source>
        <dbReference type="PROSITE-ProRule" id="PRU00591"/>
    </source>
</evidence>
<evidence type="ECO:0000313" key="4">
    <source>
        <dbReference type="Proteomes" id="UP000035027"/>
    </source>
</evidence>
<dbReference type="Pfam" id="PF01473">
    <property type="entry name" value="Choline_bind_1"/>
    <property type="match status" value="4"/>
</dbReference>
<dbReference type="PROSITE" id="PS51170">
    <property type="entry name" value="CW"/>
    <property type="match status" value="1"/>
</dbReference>
<dbReference type="SUPFAM" id="SSF69360">
    <property type="entry name" value="Cell wall binding repeat"/>
    <property type="match status" value="1"/>
</dbReference>
<dbReference type="InterPro" id="IPR018337">
    <property type="entry name" value="Cell_wall/Cho-bd_repeat"/>
</dbReference>
<dbReference type="AlphaFoldDB" id="A0A0F7PYA2"/>
<dbReference type="Pfam" id="PF19127">
    <property type="entry name" value="Choline_bind_3"/>
    <property type="match status" value="1"/>
</dbReference>
<dbReference type="Gene3D" id="2.10.270.10">
    <property type="entry name" value="Cholin Binding"/>
    <property type="match status" value="4"/>
</dbReference>
<sequence length="192" mass="22578">MTGTMTIGEKYIPTQDKVVWYSDDGTMLYGWQNIDGKVHYFDKITGKMTTGQKNIDGHWYLFDSKGVMQQGFQNIGYQNKTVYYNEDGWMLYGWQNIDGKVYYFDKVTGKMTVGQKNIGGHWYLFDSKGAMQRGFQYIANQSKTVYYNKDGWMLYGWQNKTVYYNKDGWMLYGHQLINGKKYYFNTITGAKE</sequence>
<dbReference type="Proteomes" id="UP000035027">
    <property type="component" value="Chromosome"/>
</dbReference>
<evidence type="ECO:0000256" key="1">
    <source>
        <dbReference type="ARBA" id="ARBA00022737"/>
    </source>
</evidence>
<evidence type="ECO:0000313" key="3">
    <source>
        <dbReference type="EMBL" id="AKI05096.1"/>
    </source>
</evidence>
<keyword evidence="1" id="KW-0677">Repeat</keyword>
<proteinExistence type="predicted"/>
<accession>A0A0F7PYA2</accession>
<reference evidence="3 4" key="1">
    <citation type="submission" date="2015-05" db="EMBL/GenBank/DDBJ databases">
        <title>Complete genome sequence of Lactobacillus salivarius Ren, a probiotic strain with antitumor activity.</title>
        <authorList>
            <person name="Sun E."/>
            <person name="Zhao L."/>
            <person name="Liu S."/>
            <person name="Zhang M."/>
            <person name="Guo H."/>
            <person name="Ren F."/>
        </authorList>
    </citation>
    <scope>NUCLEOTIDE SEQUENCE [LARGE SCALE GENOMIC DNA]</scope>
    <source>
        <strain evidence="3 4">Ren</strain>
    </source>
</reference>
<gene>
    <name evidence="3" type="ORF">LsR_01554</name>
</gene>
<name>A0A0F7PYA2_9LACO</name>
<feature type="repeat" description="Cell wall-binding" evidence="2">
    <location>
        <begin position="49"/>
        <end position="68"/>
    </location>
</feature>
<evidence type="ECO:0008006" key="5">
    <source>
        <dbReference type="Google" id="ProtNLM"/>
    </source>
</evidence>
<organism evidence="3 4">
    <name type="scientific">Ligilactobacillus salivarius str. Ren</name>
    <dbReference type="NCBI Taxonomy" id="1194971"/>
    <lineage>
        <taxon>Bacteria</taxon>
        <taxon>Bacillati</taxon>
        <taxon>Bacillota</taxon>
        <taxon>Bacilli</taxon>
        <taxon>Lactobacillales</taxon>
        <taxon>Lactobacillaceae</taxon>
        <taxon>Ligilactobacillus</taxon>
    </lineage>
</organism>
<dbReference type="EMBL" id="CP011403">
    <property type="protein sequence ID" value="AKI05096.1"/>
    <property type="molecule type" value="Genomic_DNA"/>
</dbReference>
<protein>
    <recommendedName>
        <fullName evidence="5">Choline-binding protein</fullName>
    </recommendedName>
</protein>
<dbReference type="PATRIC" id="fig|1194971.3.peg.1559"/>